<accession>A0A1B0BUJ0</accession>
<dbReference type="Proteomes" id="UP000092460">
    <property type="component" value="Unassembled WGS sequence"/>
</dbReference>
<evidence type="ECO:0000313" key="1">
    <source>
        <dbReference type="EnsemblMetazoa" id="GPPI040925-PA"/>
    </source>
</evidence>
<dbReference type="PROSITE" id="PS51257">
    <property type="entry name" value="PROKAR_LIPOPROTEIN"/>
    <property type="match status" value="1"/>
</dbReference>
<proteinExistence type="predicted"/>
<name>A0A1B0BUJ0_9MUSC</name>
<dbReference type="EnsemblMetazoa" id="GPPI040925-RA">
    <property type="protein sequence ID" value="GPPI040925-PA"/>
    <property type="gene ID" value="GPPI040925"/>
</dbReference>
<protein>
    <submittedName>
        <fullName evidence="1">Uncharacterized protein</fullName>
    </submittedName>
</protein>
<evidence type="ECO:0000313" key="2">
    <source>
        <dbReference type="Proteomes" id="UP000092460"/>
    </source>
</evidence>
<organism evidence="1 2">
    <name type="scientific">Glossina palpalis gambiensis</name>
    <dbReference type="NCBI Taxonomy" id="67801"/>
    <lineage>
        <taxon>Eukaryota</taxon>
        <taxon>Metazoa</taxon>
        <taxon>Ecdysozoa</taxon>
        <taxon>Arthropoda</taxon>
        <taxon>Hexapoda</taxon>
        <taxon>Insecta</taxon>
        <taxon>Pterygota</taxon>
        <taxon>Neoptera</taxon>
        <taxon>Endopterygota</taxon>
        <taxon>Diptera</taxon>
        <taxon>Brachycera</taxon>
        <taxon>Muscomorpha</taxon>
        <taxon>Hippoboscoidea</taxon>
        <taxon>Glossinidae</taxon>
        <taxon>Glossina</taxon>
    </lineage>
</organism>
<keyword evidence="2" id="KW-1185">Reference proteome</keyword>
<reference evidence="2" key="1">
    <citation type="submission" date="2015-01" db="EMBL/GenBank/DDBJ databases">
        <authorList>
            <person name="Aksoy S."/>
            <person name="Warren W."/>
            <person name="Wilson R.K."/>
        </authorList>
    </citation>
    <scope>NUCLEOTIDE SEQUENCE [LARGE SCALE GENOMIC DNA]</scope>
    <source>
        <strain evidence="2">IAEA</strain>
    </source>
</reference>
<dbReference type="EMBL" id="JXJN01020704">
    <property type="status" value="NOT_ANNOTATED_CDS"/>
    <property type="molecule type" value="Genomic_DNA"/>
</dbReference>
<dbReference type="AlphaFoldDB" id="A0A1B0BUJ0"/>
<dbReference type="VEuPathDB" id="VectorBase:GPPI040925"/>
<sequence length="222" mass="25347">MPLKIISYVKRFVDYANHTTINQIFVMQCALSCGCYQTKNEGKVPHIPIKSVGIWRTIDPCSVDNCMKRKESFYFVNTTEIIGDRWISFTLPPKDEIIVEAPKIVVTASSKGFEYVQVRKMLRRALRDFWTLLSSLQIEFFISTPITEACGYTRQRIDLSTLFSPSLLKIEELGKNIENTGNLPASFPVPRQFSGCNRHFQKSQHTALIHSTCDNIDAENNS</sequence>
<reference evidence="1" key="2">
    <citation type="submission" date="2020-05" db="UniProtKB">
        <authorList>
            <consortium name="EnsemblMetazoa"/>
        </authorList>
    </citation>
    <scope>IDENTIFICATION</scope>
    <source>
        <strain evidence="1">IAEA</strain>
    </source>
</reference>